<dbReference type="AlphaFoldDB" id="A0AAD5FLC8"/>
<sequence>MEQGAGFVIKRARKKKKATGEGTGERRWRRGGKRLSSDTSDGGGQAVPLLQRSGGQKERDRGTAGVSEVDFRVPVWSGVGYRLDDIADLSQSHILTALLP</sequence>
<keyword evidence="3" id="KW-1185">Reference proteome</keyword>
<evidence type="ECO:0000256" key="1">
    <source>
        <dbReference type="SAM" id="MobiDB-lite"/>
    </source>
</evidence>
<comment type="caution">
    <text evidence="2">The sequence shown here is derived from an EMBL/GenBank/DDBJ whole genome shotgun (WGS) entry which is preliminary data.</text>
</comment>
<name>A0AAD5FLC8_SILAS</name>
<reference evidence="2" key="1">
    <citation type="submission" date="2018-07" db="EMBL/GenBank/DDBJ databases">
        <title>Comparative genomics of catfishes provides insights into carnivory and benthic adaptation.</title>
        <authorList>
            <person name="Zhang Y."/>
            <person name="Wang D."/>
            <person name="Peng Z."/>
            <person name="Zheng S."/>
            <person name="Shao F."/>
            <person name="Tao W."/>
        </authorList>
    </citation>
    <scope>NUCLEOTIDE SEQUENCE</scope>
    <source>
        <strain evidence="2">Chongqing</strain>
    </source>
</reference>
<feature type="region of interest" description="Disordered" evidence="1">
    <location>
        <begin position="1"/>
        <end position="66"/>
    </location>
</feature>
<evidence type="ECO:0000313" key="2">
    <source>
        <dbReference type="EMBL" id="KAI5621385.1"/>
    </source>
</evidence>
<accession>A0AAD5FLC8</accession>
<protein>
    <submittedName>
        <fullName evidence="2">Uncharacterized protein</fullName>
    </submittedName>
</protein>
<organism evidence="2 3">
    <name type="scientific">Silurus asotus</name>
    <name type="common">Amur catfish</name>
    <name type="synonym">Parasilurus asotus</name>
    <dbReference type="NCBI Taxonomy" id="30991"/>
    <lineage>
        <taxon>Eukaryota</taxon>
        <taxon>Metazoa</taxon>
        <taxon>Chordata</taxon>
        <taxon>Craniata</taxon>
        <taxon>Vertebrata</taxon>
        <taxon>Euteleostomi</taxon>
        <taxon>Actinopterygii</taxon>
        <taxon>Neopterygii</taxon>
        <taxon>Teleostei</taxon>
        <taxon>Ostariophysi</taxon>
        <taxon>Siluriformes</taxon>
        <taxon>Siluridae</taxon>
        <taxon>Silurus</taxon>
    </lineage>
</organism>
<dbReference type="EMBL" id="MU551633">
    <property type="protein sequence ID" value="KAI5621385.1"/>
    <property type="molecule type" value="Genomic_DNA"/>
</dbReference>
<dbReference type="Proteomes" id="UP001205998">
    <property type="component" value="Unassembled WGS sequence"/>
</dbReference>
<proteinExistence type="predicted"/>
<evidence type="ECO:0000313" key="3">
    <source>
        <dbReference type="Proteomes" id="UP001205998"/>
    </source>
</evidence>
<gene>
    <name evidence="2" type="ORF">C0J50_19320</name>
</gene>